<dbReference type="InterPro" id="IPR000719">
    <property type="entry name" value="Prot_kinase_dom"/>
</dbReference>
<feature type="region of interest" description="Disordered" evidence="5">
    <location>
        <begin position="210"/>
        <end position="245"/>
    </location>
</feature>
<reference evidence="8" key="2">
    <citation type="submission" date="2021-01" db="EMBL/GenBank/DDBJ databases">
        <authorList>
            <person name="Schikora-Tamarit M.A."/>
        </authorList>
    </citation>
    <scope>NUCLEOTIDE SEQUENCE</scope>
    <source>
        <strain evidence="8">CBS6075</strain>
    </source>
</reference>
<name>A0A9P8PGM6_9ASCO</name>
<dbReference type="RefSeq" id="XP_046064549.1">
    <property type="nucleotide sequence ID" value="XM_046205859.1"/>
</dbReference>
<dbReference type="AlphaFoldDB" id="A0A9P8PGM6"/>
<comment type="caution">
    <text evidence="8">The sequence shown here is derived from an EMBL/GenBank/DDBJ whole genome shotgun (WGS) entry which is preliminary data.</text>
</comment>
<dbReference type="OrthoDB" id="248495at2759"/>
<dbReference type="Proteomes" id="UP000769157">
    <property type="component" value="Unassembled WGS sequence"/>
</dbReference>
<gene>
    <name evidence="8" type="ORF">OGAPHI_000473</name>
</gene>
<dbReference type="GeneID" id="70232441"/>
<dbReference type="SMART" id="SM00777">
    <property type="entry name" value="Mad3_BUB1_I"/>
    <property type="match status" value="1"/>
</dbReference>
<dbReference type="Gene3D" id="1.10.510.10">
    <property type="entry name" value="Transferase(Phosphotransferase) domain 1"/>
    <property type="match status" value="1"/>
</dbReference>
<dbReference type="FunFam" id="1.25.40.430:FF:000003">
    <property type="entry name" value="Checkpoint serine/threonine-protein kinase BUB1"/>
    <property type="match status" value="1"/>
</dbReference>
<dbReference type="PANTHER" id="PTHR14030:SF27">
    <property type="match status" value="1"/>
</dbReference>
<feature type="compositionally biased region" description="Polar residues" evidence="5">
    <location>
        <begin position="8"/>
        <end position="20"/>
    </location>
</feature>
<protein>
    <submittedName>
        <fullName evidence="8">Uncharacterized protein</fullName>
    </submittedName>
</protein>
<evidence type="ECO:0000256" key="5">
    <source>
        <dbReference type="SAM" id="MobiDB-lite"/>
    </source>
</evidence>
<evidence type="ECO:0000259" key="6">
    <source>
        <dbReference type="PROSITE" id="PS50011"/>
    </source>
</evidence>
<keyword evidence="2" id="KW-0158">Chromosome</keyword>
<keyword evidence="3" id="KW-0995">Kinetochore</keyword>
<evidence type="ECO:0000313" key="9">
    <source>
        <dbReference type="Proteomes" id="UP000769157"/>
    </source>
</evidence>
<comment type="subcellular location">
    <subcellularLocation>
        <location evidence="1">Chromosome</location>
        <location evidence="1">Centromere</location>
        <location evidence="1">Kinetochore</location>
    </subcellularLocation>
</comment>
<proteinExistence type="predicted"/>
<dbReference type="InterPro" id="IPR011009">
    <property type="entry name" value="Kinase-like_dom_sf"/>
</dbReference>
<dbReference type="PROSITE" id="PS51489">
    <property type="entry name" value="BUB1_N"/>
    <property type="match status" value="1"/>
</dbReference>
<dbReference type="InterPro" id="IPR013212">
    <property type="entry name" value="Mad3/Bub1_I"/>
</dbReference>
<dbReference type="Pfam" id="PF08171">
    <property type="entry name" value="Mad3_BUB1_II"/>
    <property type="match status" value="1"/>
</dbReference>
<evidence type="ECO:0000313" key="8">
    <source>
        <dbReference type="EMBL" id="KAH3671250.1"/>
    </source>
</evidence>
<dbReference type="SUPFAM" id="SSF56112">
    <property type="entry name" value="Protein kinase-like (PK-like)"/>
    <property type="match status" value="1"/>
</dbReference>
<accession>A0A9P8PGM6</accession>
<dbReference type="PROSITE" id="PS50011">
    <property type="entry name" value="PROTEIN_KINASE_DOM"/>
    <property type="match status" value="1"/>
</dbReference>
<dbReference type="InterPro" id="IPR015661">
    <property type="entry name" value="Bub1/Mad3"/>
</dbReference>
<feature type="region of interest" description="Disordered" evidence="5">
    <location>
        <begin position="1"/>
        <end position="20"/>
    </location>
</feature>
<evidence type="ECO:0000256" key="3">
    <source>
        <dbReference type="ARBA" id="ARBA00022838"/>
    </source>
</evidence>
<dbReference type="PANTHER" id="PTHR14030">
    <property type="entry name" value="MITOTIC CHECKPOINT SERINE/THREONINE-PROTEIN KINASE BUB1"/>
    <property type="match status" value="1"/>
</dbReference>
<reference evidence="8" key="1">
    <citation type="journal article" date="2021" name="Open Biol.">
        <title>Shared evolutionary footprints suggest mitochondrial oxidative damage underlies multiple complex I losses in fungi.</title>
        <authorList>
            <person name="Schikora-Tamarit M.A."/>
            <person name="Marcet-Houben M."/>
            <person name="Nosek J."/>
            <person name="Gabaldon T."/>
        </authorList>
    </citation>
    <scope>NUCLEOTIDE SEQUENCE</scope>
    <source>
        <strain evidence="8">CBS6075</strain>
    </source>
</reference>
<feature type="domain" description="BUB1 N-terminal" evidence="7">
    <location>
        <begin position="68"/>
        <end position="233"/>
    </location>
</feature>
<keyword evidence="9" id="KW-1185">Reference proteome</keyword>
<sequence length="826" mass="94100">MIEDAMSSRVTSGGSMVSGNSTDFGHIEADKENIQPLKQGRSASGLTKALSLNKETRKEVLSRDRDQLEASIEAAALDDLDDPLEPYLKYLEWIHTHFPSGGSTESGLIQLLERITHDFRDDQYYKNDIRYFRVWLEYVKFSDNPRDIFQYLLKKKIGMGLALFYESYANFMELEGDFKKAEELYQMGLDSQARPMGRLTRSFENFKIRKQQSAAGPQKRQGLGALNNPSGGGLGTTRTASSRPSSKSFAVFNDAEAGSSLASAGIWSHLDTIGNSKKENVIRPTSWSGEKLIQQKVPLANKTSFEVFNDKDARFPVTKIIKNPGKRTEKFDFNFDLLYSDDGEKSLMEVLLLSRGVYYSAKKRKAEAKPLTPFKKHTITLENDNETKLLNSPTLTYFSKESMKEVYQMINQPLTESKPLVDENPLDEGLSDFVTETIEHHKPVTPQKLVTEDTGMMSSPFVEEPVHSTLATADVLINPFDTKLQRNLLAKMQHQLSNDTKFHFSGSNAHKLDTLKSLLKPRGAPIMGNRHLMMNFEDETFCFTKQLDDSRKLGVYLSEKSDGTQVAVKVNSPPTEWEFYVLLQLQKKSNSDFVQPLGFYKFEDESYMILPYYKHGTVKDLAALGSSTTLKIDESVSIYLSVQVLRQMLKMHACGMVHGNLKPENCVLTFTPQSKPSFQELKLIDFERSIDLSLFPENVRFSAQLEDDLFPAVCNWDAWRYEPDYYGAANVLHTILFGHQLDLVSIGPNTWGFRETVRKYWQKETWDEIFHVLLNSHKYENIELKLKSLTGKLESWVALNWGSCGLARQLAKISDFFEDQRKRNKI</sequence>
<dbReference type="GO" id="GO:0000776">
    <property type="term" value="C:kinetochore"/>
    <property type="evidence" value="ECO:0007669"/>
    <property type="project" value="UniProtKB-KW"/>
</dbReference>
<feature type="domain" description="Protein kinase" evidence="6">
    <location>
        <begin position="541"/>
        <end position="826"/>
    </location>
</feature>
<evidence type="ECO:0000259" key="7">
    <source>
        <dbReference type="PROSITE" id="PS51489"/>
    </source>
</evidence>
<feature type="compositionally biased region" description="Polar residues" evidence="5">
    <location>
        <begin position="236"/>
        <end position="245"/>
    </location>
</feature>
<keyword evidence="4" id="KW-0137">Centromere</keyword>
<organism evidence="8 9">
    <name type="scientific">Ogataea philodendri</name>
    <dbReference type="NCBI Taxonomy" id="1378263"/>
    <lineage>
        <taxon>Eukaryota</taxon>
        <taxon>Fungi</taxon>
        <taxon>Dikarya</taxon>
        <taxon>Ascomycota</taxon>
        <taxon>Saccharomycotina</taxon>
        <taxon>Pichiomycetes</taxon>
        <taxon>Pichiales</taxon>
        <taxon>Pichiaceae</taxon>
        <taxon>Ogataea</taxon>
    </lineage>
</organism>
<evidence type="ECO:0000256" key="2">
    <source>
        <dbReference type="ARBA" id="ARBA00022454"/>
    </source>
</evidence>
<dbReference type="Gene3D" id="1.25.40.430">
    <property type="match status" value="1"/>
</dbReference>
<dbReference type="SMART" id="SM00220">
    <property type="entry name" value="S_TKc"/>
    <property type="match status" value="1"/>
</dbReference>
<dbReference type="GO" id="GO:0007094">
    <property type="term" value="P:mitotic spindle assembly checkpoint signaling"/>
    <property type="evidence" value="ECO:0007669"/>
    <property type="project" value="InterPro"/>
</dbReference>
<dbReference type="GO" id="GO:0004672">
    <property type="term" value="F:protein kinase activity"/>
    <property type="evidence" value="ECO:0007669"/>
    <property type="project" value="InterPro"/>
</dbReference>
<dbReference type="Pfam" id="PF08311">
    <property type="entry name" value="Mad3_BUB1_I"/>
    <property type="match status" value="1"/>
</dbReference>
<dbReference type="InterPro" id="IPR012572">
    <property type="entry name" value="Mad3/Bub1_II"/>
</dbReference>
<dbReference type="GO" id="GO:0005524">
    <property type="term" value="F:ATP binding"/>
    <property type="evidence" value="ECO:0007669"/>
    <property type="project" value="InterPro"/>
</dbReference>
<dbReference type="EMBL" id="JAEUBE010000070">
    <property type="protein sequence ID" value="KAH3671250.1"/>
    <property type="molecule type" value="Genomic_DNA"/>
</dbReference>
<evidence type="ECO:0000256" key="1">
    <source>
        <dbReference type="ARBA" id="ARBA00004629"/>
    </source>
</evidence>
<evidence type="ECO:0000256" key="4">
    <source>
        <dbReference type="ARBA" id="ARBA00023328"/>
    </source>
</evidence>
<dbReference type="Gene3D" id="6.10.20.170">
    <property type="match status" value="1"/>
</dbReference>